<sequence>MYIIPSACQFTHSILHQPLVLEPAIDLHFTLTFQDTGIGPAHVICQLLFLKPPGSFEIGPFPVPEVALPSPRRDPGLLPDAESS</sequence>
<reference evidence="3 4" key="1">
    <citation type="journal article" date="2020" name="Nat. Food">
        <title>A phased Vanilla planifolia genome enables genetic improvement of flavour and production.</title>
        <authorList>
            <person name="Hasing T."/>
            <person name="Tang H."/>
            <person name="Brym M."/>
            <person name="Khazi F."/>
            <person name="Huang T."/>
            <person name="Chambers A.H."/>
        </authorList>
    </citation>
    <scope>NUCLEOTIDE SEQUENCE [LARGE SCALE GENOMIC DNA]</scope>
    <source>
        <tissue evidence="2">Leaf</tissue>
    </source>
</reference>
<evidence type="ECO:0000313" key="4">
    <source>
        <dbReference type="Proteomes" id="UP000639772"/>
    </source>
</evidence>
<dbReference type="EMBL" id="JADCNM010000568">
    <property type="protein sequence ID" value="KAG0446545.1"/>
    <property type="molecule type" value="Genomic_DNA"/>
</dbReference>
<evidence type="ECO:0000313" key="2">
    <source>
        <dbReference type="EMBL" id="KAG0446573.1"/>
    </source>
</evidence>
<dbReference type="Proteomes" id="UP000636800">
    <property type="component" value="Unassembled WGS sequence"/>
</dbReference>
<gene>
    <name evidence="2" type="ORF">HPP92_028773</name>
    <name evidence="1" type="ORF">HPP92_028784</name>
</gene>
<dbReference type="Proteomes" id="UP000639772">
    <property type="component" value="Unassembled WGS sequence"/>
</dbReference>
<evidence type="ECO:0000313" key="1">
    <source>
        <dbReference type="EMBL" id="KAG0446545.1"/>
    </source>
</evidence>
<dbReference type="AlphaFoldDB" id="A0A835U2L6"/>
<name>A0A835U2L6_VANPL</name>
<organism evidence="2 3">
    <name type="scientific">Vanilla planifolia</name>
    <name type="common">Vanilla</name>
    <dbReference type="NCBI Taxonomy" id="51239"/>
    <lineage>
        <taxon>Eukaryota</taxon>
        <taxon>Viridiplantae</taxon>
        <taxon>Streptophyta</taxon>
        <taxon>Embryophyta</taxon>
        <taxon>Tracheophyta</taxon>
        <taxon>Spermatophyta</taxon>
        <taxon>Magnoliopsida</taxon>
        <taxon>Liliopsida</taxon>
        <taxon>Asparagales</taxon>
        <taxon>Orchidaceae</taxon>
        <taxon>Vanilloideae</taxon>
        <taxon>Vanilleae</taxon>
        <taxon>Vanilla</taxon>
    </lineage>
</organism>
<evidence type="ECO:0000313" key="3">
    <source>
        <dbReference type="Proteomes" id="UP000636800"/>
    </source>
</evidence>
<comment type="caution">
    <text evidence="2">The sequence shown here is derived from an EMBL/GenBank/DDBJ whole genome shotgun (WGS) entry which is preliminary data.</text>
</comment>
<dbReference type="EMBL" id="JADCNL010000567">
    <property type="protein sequence ID" value="KAG0446573.1"/>
    <property type="molecule type" value="Genomic_DNA"/>
</dbReference>
<protein>
    <submittedName>
        <fullName evidence="2">Uncharacterized protein</fullName>
    </submittedName>
</protein>
<keyword evidence="3" id="KW-1185">Reference proteome</keyword>
<proteinExistence type="predicted"/>
<accession>A0A835U2L6</accession>